<evidence type="ECO:0000256" key="6">
    <source>
        <dbReference type="ARBA" id="ARBA00022777"/>
    </source>
</evidence>
<evidence type="ECO:0000313" key="13">
    <source>
        <dbReference type="Proteomes" id="UP000243579"/>
    </source>
</evidence>
<dbReference type="SMART" id="SM00220">
    <property type="entry name" value="S_TKc"/>
    <property type="match status" value="1"/>
</dbReference>
<evidence type="ECO:0000313" key="12">
    <source>
        <dbReference type="EMBL" id="OQR97625.1"/>
    </source>
</evidence>
<feature type="domain" description="Protein kinase" evidence="11">
    <location>
        <begin position="7"/>
        <end position="272"/>
    </location>
</feature>
<comment type="catalytic activity">
    <reaction evidence="8">
        <text>L-threonyl-[protein] + ATP = O-phospho-L-threonyl-[protein] + ADP + H(+)</text>
        <dbReference type="Rhea" id="RHEA:46608"/>
        <dbReference type="Rhea" id="RHEA-COMP:11060"/>
        <dbReference type="Rhea" id="RHEA-COMP:11605"/>
        <dbReference type="ChEBI" id="CHEBI:15378"/>
        <dbReference type="ChEBI" id="CHEBI:30013"/>
        <dbReference type="ChEBI" id="CHEBI:30616"/>
        <dbReference type="ChEBI" id="CHEBI:61977"/>
        <dbReference type="ChEBI" id="CHEBI:456216"/>
        <dbReference type="EC" id="2.7.11.1"/>
    </reaction>
</comment>
<evidence type="ECO:0000256" key="9">
    <source>
        <dbReference type="ARBA" id="ARBA00048679"/>
    </source>
</evidence>
<accession>A0A1V9ZI03</accession>
<proteinExistence type="inferred from homology"/>
<dbReference type="EMBL" id="JNBR01000100">
    <property type="protein sequence ID" value="OQR97625.1"/>
    <property type="molecule type" value="Genomic_DNA"/>
</dbReference>
<dbReference type="Proteomes" id="UP000243579">
    <property type="component" value="Unassembled WGS sequence"/>
</dbReference>
<dbReference type="PROSITE" id="PS00108">
    <property type="entry name" value="PROTEIN_KINASE_ST"/>
    <property type="match status" value="1"/>
</dbReference>
<dbReference type="GO" id="GO:0004674">
    <property type="term" value="F:protein serine/threonine kinase activity"/>
    <property type="evidence" value="ECO:0007669"/>
    <property type="project" value="UniProtKB-KW"/>
</dbReference>
<dbReference type="InterPro" id="IPR011009">
    <property type="entry name" value="Kinase-like_dom_sf"/>
</dbReference>
<feature type="compositionally biased region" description="Low complexity" evidence="10">
    <location>
        <begin position="365"/>
        <end position="375"/>
    </location>
</feature>
<dbReference type="Gene3D" id="1.10.510.10">
    <property type="entry name" value="Transferase(Phosphotransferase) domain 1"/>
    <property type="match status" value="1"/>
</dbReference>
<dbReference type="FunFam" id="1.10.510.10:FF:000356">
    <property type="entry name" value="Serine/threonine-protein kinase Nek2"/>
    <property type="match status" value="1"/>
</dbReference>
<dbReference type="PROSITE" id="PS50011">
    <property type="entry name" value="PROTEIN_KINASE_DOM"/>
    <property type="match status" value="1"/>
</dbReference>
<keyword evidence="7" id="KW-0067">ATP-binding</keyword>
<dbReference type="AlphaFoldDB" id="A0A1V9ZI03"/>
<dbReference type="FunFam" id="3.30.200.20:FF:000097">
    <property type="entry name" value="Probable serine/threonine-protein kinase nek1"/>
    <property type="match status" value="1"/>
</dbReference>
<evidence type="ECO:0000256" key="4">
    <source>
        <dbReference type="ARBA" id="ARBA00022679"/>
    </source>
</evidence>
<feature type="region of interest" description="Disordered" evidence="10">
    <location>
        <begin position="362"/>
        <end position="442"/>
    </location>
</feature>
<dbReference type="InterPro" id="IPR008271">
    <property type="entry name" value="Ser/Thr_kinase_AS"/>
</dbReference>
<name>A0A1V9ZI03_ACHHY</name>
<dbReference type="OrthoDB" id="248923at2759"/>
<evidence type="ECO:0000256" key="5">
    <source>
        <dbReference type="ARBA" id="ARBA00022741"/>
    </source>
</evidence>
<dbReference type="EC" id="2.7.11.1" evidence="2"/>
<dbReference type="PANTHER" id="PTHR44899">
    <property type="entry name" value="CAMK FAMILY PROTEIN KINASE"/>
    <property type="match status" value="1"/>
</dbReference>
<evidence type="ECO:0000256" key="1">
    <source>
        <dbReference type="ARBA" id="ARBA00010886"/>
    </source>
</evidence>
<dbReference type="STRING" id="1202772.A0A1V9ZI03"/>
<dbReference type="InterPro" id="IPR051131">
    <property type="entry name" value="NEK_Ser/Thr_kinase_NIMA"/>
</dbReference>
<gene>
    <name evidence="12" type="ORF">ACHHYP_10196</name>
</gene>
<reference evidence="12 13" key="1">
    <citation type="journal article" date="2014" name="Genome Biol. Evol.">
        <title>The secreted proteins of Achlya hypogyna and Thraustotheca clavata identify the ancestral oomycete secretome and reveal gene acquisitions by horizontal gene transfer.</title>
        <authorList>
            <person name="Misner I."/>
            <person name="Blouin N."/>
            <person name="Leonard G."/>
            <person name="Richards T.A."/>
            <person name="Lane C.E."/>
        </authorList>
    </citation>
    <scope>NUCLEOTIDE SEQUENCE [LARGE SCALE GENOMIC DNA]</scope>
    <source>
        <strain evidence="12 13">ATCC 48635</strain>
    </source>
</reference>
<keyword evidence="4" id="KW-0808">Transferase</keyword>
<comment type="catalytic activity">
    <reaction evidence="9">
        <text>L-seryl-[protein] + ATP = O-phospho-L-seryl-[protein] + ADP + H(+)</text>
        <dbReference type="Rhea" id="RHEA:17989"/>
        <dbReference type="Rhea" id="RHEA-COMP:9863"/>
        <dbReference type="Rhea" id="RHEA-COMP:11604"/>
        <dbReference type="ChEBI" id="CHEBI:15378"/>
        <dbReference type="ChEBI" id="CHEBI:29999"/>
        <dbReference type="ChEBI" id="CHEBI:30616"/>
        <dbReference type="ChEBI" id="CHEBI:83421"/>
        <dbReference type="ChEBI" id="CHEBI:456216"/>
        <dbReference type="EC" id="2.7.11.1"/>
    </reaction>
</comment>
<feature type="compositionally biased region" description="Polar residues" evidence="10">
    <location>
        <begin position="413"/>
        <end position="422"/>
    </location>
</feature>
<keyword evidence="13" id="KW-1185">Reference proteome</keyword>
<keyword evidence="3" id="KW-0723">Serine/threonine-protein kinase</keyword>
<evidence type="ECO:0000256" key="2">
    <source>
        <dbReference type="ARBA" id="ARBA00012513"/>
    </source>
</evidence>
<keyword evidence="6 12" id="KW-0418">Kinase</keyword>
<dbReference type="CDD" id="cd08217">
    <property type="entry name" value="STKc_Nek2"/>
    <property type="match status" value="1"/>
</dbReference>
<evidence type="ECO:0000256" key="3">
    <source>
        <dbReference type="ARBA" id="ARBA00022527"/>
    </source>
</evidence>
<evidence type="ECO:0000256" key="10">
    <source>
        <dbReference type="SAM" id="MobiDB-lite"/>
    </source>
</evidence>
<evidence type="ECO:0000259" key="11">
    <source>
        <dbReference type="PROSITE" id="PS50011"/>
    </source>
</evidence>
<comment type="similarity">
    <text evidence="1">Belongs to the protein kinase superfamily. NEK Ser/Thr protein kinase family. NIMA subfamily.</text>
</comment>
<protein>
    <recommendedName>
        <fullName evidence="2">non-specific serine/threonine protein kinase</fullName>
        <ecNumber evidence="2">2.7.11.1</ecNumber>
    </recommendedName>
</protein>
<dbReference type="PANTHER" id="PTHR44899:SF10">
    <property type="entry name" value="NIMA-RELATED KINASE 2"/>
    <property type="match status" value="1"/>
</dbReference>
<organism evidence="12 13">
    <name type="scientific">Achlya hypogyna</name>
    <name type="common">Oomycete</name>
    <name type="synonym">Protoachlya hypogyna</name>
    <dbReference type="NCBI Taxonomy" id="1202772"/>
    <lineage>
        <taxon>Eukaryota</taxon>
        <taxon>Sar</taxon>
        <taxon>Stramenopiles</taxon>
        <taxon>Oomycota</taxon>
        <taxon>Saprolegniomycetes</taxon>
        <taxon>Saprolegniales</taxon>
        <taxon>Achlyaceae</taxon>
        <taxon>Achlya</taxon>
    </lineage>
</organism>
<dbReference type="SUPFAM" id="SSF56112">
    <property type="entry name" value="Protein kinase-like (PK-like)"/>
    <property type="match status" value="1"/>
</dbReference>
<dbReference type="Gene3D" id="3.30.200.20">
    <property type="entry name" value="Phosphorylase Kinase, domain 1"/>
    <property type="match status" value="2"/>
</dbReference>
<comment type="caution">
    <text evidence="12">The sequence shown here is derived from an EMBL/GenBank/DDBJ whole genome shotgun (WGS) entry which is preliminary data.</text>
</comment>
<dbReference type="Pfam" id="PF00069">
    <property type="entry name" value="Pkinase"/>
    <property type="match status" value="1"/>
</dbReference>
<sequence length="474" mass="54907">MATMDQYEHVRVIGKGSFGVVSKVIRKADGKELVWKEVDYSQMSEKEKQFIVTEVNILRELRHPHIVRYHDRVIDKQQSKIYIVMESCDGGDLSQLIRRKRREGSMIEEAFIWRVFSHLFMALKECHRHREGNEVRPILHRDIKPGNIFLDSQNNAKLGDFGLAKELSSQSKLAQTNVGTPYYMSPEMVNEQTYDERSDIWALGCLLYEMATLSPPFDATNQLALAKKINAGKFARIPEVYSEELFQLIRSMLHRHRTRRPRIEDIERMPGINRRLATNKTSATESTLQDSYTAALYLLSPKAAGCSYEAKFKELLAIEEELRRKEALLLVRECQVKEIEDNLLRREQDIKKRERMMDLLSRTYSSPNNSSCGSSAEHSPVRSRGDRPTSPRRSPHRYNNDLGLPTPPRKQYSDPTLKSTPSRHFRFDDYSPTKNSSLYDTTTTSTSRYYTTASTLDESPVKRPLRALDRFYHS</sequence>
<keyword evidence="5" id="KW-0547">Nucleotide-binding</keyword>
<evidence type="ECO:0000256" key="7">
    <source>
        <dbReference type="ARBA" id="ARBA00022840"/>
    </source>
</evidence>
<dbReference type="InterPro" id="IPR000719">
    <property type="entry name" value="Prot_kinase_dom"/>
</dbReference>
<evidence type="ECO:0000256" key="8">
    <source>
        <dbReference type="ARBA" id="ARBA00047899"/>
    </source>
</evidence>
<dbReference type="GO" id="GO:0005524">
    <property type="term" value="F:ATP binding"/>
    <property type="evidence" value="ECO:0007669"/>
    <property type="project" value="UniProtKB-KW"/>
</dbReference>
<feature type="compositionally biased region" description="Basic and acidic residues" evidence="10">
    <location>
        <begin position="379"/>
        <end position="389"/>
    </location>
</feature>